<dbReference type="Gene3D" id="3.40.50.410">
    <property type="entry name" value="von Willebrand factor, type A domain"/>
    <property type="match status" value="1"/>
</dbReference>
<dbReference type="PROSITE" id="PS50234">
    <property type="entry name" value="VWFA"/>
    <property type="match status" value="1"/>
</dbReference>
<evidence type="ECO:0000313" key="8">
    <source>
        <dbReference type="Proteomes" id="UP000515237"/>
    </source>
</evidence>
<sequence length="323" mass="36521">MNWYQSLTTLEIITGLLFLILYLGYIFKIHRLAAHFKQKADLAWVKFGFRAVYFLLIIIAILGPSFGAMKKEIKTIGKDIFILVDVTASMNARDVPPSRLEKVKFELRQLIQKFNSDRIGLIIFSDEAFVQCPLTYDQSALLLFIQTLKTDILPRAGANYAPALQLALEKFKNNKDSQLPEKRAELILLISDGEDFSTNLIAVYRQLNQENIRVISLGVGSENGGPIPLNKGFVTDAKGKRVISKLNPERLAEIAGNTNGQYFEIGARTSEIPRLISAINAIEGERQETRIVDVQANKYYYPLFLAFIFILLDIIVTFNVIRI</sequence>
<feature type="transmembrane region" description="Helical" evidence="5">
    <location>
        <begin position="299"/>
        <end position="321"/>
    </location>
</feature>
<name>A0A7G7GE37_9BACT</name>
<evidence type="ECO:0000256" key="5">
    <source>
        <dbReference type="SAM" id="Phobius"/>
    </source>
</evidence>
<dbReference type="InterPro" id="IPR002035">
    <property type="entry name" value="VWF_A"/>
</dbReference>
<evidence type="ECO:0000259" key="6">
    <source>
        <dbReference type="PROSITE" id="PS50234"/>
    </source>
</evidence>
<dbReference type="InterPro" id="IPR036465">
    <property type="entry name" value="vWFA_dom_sf"/>
</dbReference>
<evidence type="ECO:0000313" key="7">
    <source>
        <dbReference type="EMBL" id="QNF35421.1"/>
    </source>
</evidence>
<dbReference type="Proteomes" id="UP000515237">
    <property type="component" value="Chromosome"/>
</dbReference>
<dbReference type="PANTHER" id="PTHR22550:SF5">
    <property type="entry name" value="LEUCINE ZIPPER PROTEIN 4"/>
    <property type="match status" value="1"/>
</dbReference>
<dbReference type="SMART" id="SM00327">
    <property type="entry name" value="VWA"/>
    <property type="match status" value="1"/>
</dbReference>
<feature type="transmembrane region" description="Helical" evidence="5">
    <location>
        <begin position="6"/>
        <end position="27"/>
    </location>
</feature>
<evidence type="ECO:0000256" key="3">
    <source>
        <dbReference type="ARBA" id="ARBA00022989"/>
    </source>
</evidence>
<proteinExistence type="predicted"/>
<dbReference type="InterPro" id="IPR050768">
    <property type="entry name" value="UPF0353/GerABKA_families"/>
</dbReference>
<reference evidence="7 8" key="1">
    <citation type="journal article" date="2018" name="Int. J. Syst. Evol. Microbiol.">
        <title>Adhaeribacter swui sp. nov., isolated from wet mud.</title>
        <authorList>
            <person name="Kim D.U."/>
            <person name="Kim K.W."/>
            <person name="Kang M.S."/>
            <person name="Kim J.Y."/>
            <person name="Jang J.H."/>
            <person name="Kim M.K."/>
        </authorList>
    </citation>
    <scope>NUCLEOTIDE SEQUENCE [LARGE SCALE GENOMIC DNA]</scope>
    <source>
        <strain evidence="7 8">KCTC 52873</strain>
    </source>
</reference>
<keyword evidence="2 5" id="KW-0812">Transmembrane</keyword>
<feature type="domain" description="VWFA" evidence="6">
    <location>
        <begin position="79"/>
        <end position="279"/>
    </location>
</feature>
<keyword evidence="1" id="KW-1003">Cell membrane</keyword>
<dbReference type="RefSeq" id="WP_185271912.1">
    <property type="nucleotide sequence ID" value="NZ_CP055156.1"/>
</dbReference>
<evidence type="ECO:0000256" key="4">
    <source>
        <dbReference type="ARBA" id="ARBA00023136"/>
    </source>
</evidence>
<dbReference type="Pfam" id="PF13519">
    <property type="entry name" value="VWA_2"/>
    <property type="match status" value="1"/>
</dbReference>
<accession>A0A7G7GE37</accession>
<dbReference type="PANTHER" id="PTHR22550">
    <property type="entry name" value="SPORE GERMINATION PROTEIN"/>
    <property type="match status" value="1"/>
</dbReference>
<keyword evidence="4 5" id="KW-0472">Membrane</keyword>
<keyword evidence="3 5" id="KW-1133">Transmembrane helix</keyword>
<protein>
    <submittedName>
        <fullName evidence="7">VWA domain-containing protein</fullName>
    </submittedName>
</protein>
<organism evidence="7 8">
    <name type="scientific">Adhaeribacter swui</name>
    <dbReference type="NCBI Taxonomy" id="2086471"/>
    <lineage>
        <taxon>Bacteria</taxon>
        <taxon>Pseudomonadati</taxon>
        <taxon>Bacteroidota</taxon>
        <taxon>Cytophagia</taxon>
        <taxon>Cytophagales</taxon>
        <taxon>Hymenobacteraceae</taxon>
        <taxon>Adhaeribacter</taxon>
    </lineage>
</organism>
<gene>
    <name evidence="7" type="ORF">HUW51_22915</name>
</gene>
<dbReference type="AlphaFoldDB" id="A0A7G7GE37"/>
<evidence type="ECO:0000256" key="1">
    <source>
        <dbReference type="ARBA" id="ARBA00022475"/>
    </source>
</evidence>
<evidence type="ECO:0000256" key="2">
    <source>
        <dbReference type="ARBA" id="ARBA00022692"/>
    </source>
</evidence>
<keyword evidence="8" id="KW-1185">Reference proteome</keyword>
<dbReference type="EMBL" id="CP055156">
    <property type="protein sequence ID" value="QNF35421.1"/>
    <property type="molecule type" value="Genomic_DNA"/>
</dbReference>
<feature type="transmembrane region" description="Helical" evidence="5">
    <location>
        <begin position="47"/>
        <end position="66"/>
    </location>
</feature>
<dbReference type="KEGG" id="aswu:HUW51_22915"/>
<dbReference type="SUPFAM" id="SSF53300">
    <property type="entry name" value="vWA-like"/>
    <property type="match status" value="1"/>
</dbReference>